<accession>A0ABT4WC55</accession>
<dbReference type="RefSeq" id="WP_271335928.1">
    <property type="nucleotide sequence ID" value="NZ_JAMZNK010000014.1"/>
</dbReference>
<gene>
    <name evidence="1" type="ORF">NJT12_10865</name>
</gene>
<evidence type="ECO:0000313" key="1">
    <source>
        <dbReference type="EMBL" id="MDA6070117.1"/>
    </source>
</evidence>
<protein>
    <submittedName>
        <fullName evidence="1">Copper resistance protein NlpE N-terminal domain-containing protein</fullName>
    </submittedName>
</protein>
<dbReference type="InterPro" id="IPR007298">
    <property type="entry name" value="Cu-R_lipoprotein_NlpE"/>
</dbReference>
<organism evidence="1 2">
    <name type="scientific">Flavobacterium azizsancarii</name>
    <dbReference type="NCBI Taxonomy" id="2961580"/>
    <lineage>
        <taxon>Bacteria</taxon>
        <taxon>Pseudomonadati</taxon>
        <taxon>Bacteroidota</taxon>
        <taxon>Flavobacteriia</taxon>
        <taxon>Flavobacteriales</taxon>
        <taxon>Flavobacteriaceae</taxon>
        <taxon>Flavobacterium</taxon>
    </lineage>
</organism>
<keyword evidence="2" id="KW-1185">Reference proteome</keyword>
<reference evidence="1 2" key="1">
    <citation type="journal article" date="2023" name="Chemosphere">
        <title>Whole genome analysis of Flavobacterium aziz-sancarii sp. nov., isolated from Ardley Island (Antarctica), revealed a rich resistome and bioremediation potential.</title>
        <authorList>
            <person name="Otur C."/>
            <person name="Okay S."/>
            <person name="Kurt-Kizildogan A."/>
        </authorList>
    </citation>
    <scope>NUCLEOTIDE SEQUENCE [LARGE SCALE GENOMIC DNA]</scope>
    <source>
        <strain evidence="1 2">AC</strain>
    </source>
</reference>
<sequence length="161" mass="18196">MKNLILAFLVAFQLLSCNSKQKEETPEHSANVVDNDTTNDESKDEVAVYEGLLPCADCEGIETVLKIYRGDGTMESHKFELSTIYKGKAPEKKLEKKGNFNLERGLGNDPDGTIYVLNYDKPQSEQIFYGYSADNPDKIFLLNSKREKIKSKLDYSLSLNE</sequence>
<name>A0ABT4WC55_9FLAO</name>
<dbReference type="EMBL" id="JAMZNK010000014">
    <property type="protein sequence ID" value="MDA6070117.1"/>
    <property type="molecule type" value="Genomic_DNA"/>
</dbReference>
<comment type="caution">
    <text evidence="1">The sequence shown here is derived from an EMBL/GenBank/DDBJ whole genome shotgun (WGS) entry which is preliminary data.</text>
</comment>
<proteinExistence type="predicted"/>
<dbReference type="Proteomes" id="UP001212170">
    <property type="component" value="Unassembled WGS sequence"/>
</dbReference>
<dbReference type="Gene3D" id="2.40.128.640">
    <property type="match status" value="1"/>
</dbReference>
<evidence type="ECO:0000313" key="2">
    <source>
        <dbReference type="Proteomes" id="UP001212170"/>
    </source>
</evidence>
<dbReference type="Pfam" id="PF04170">
    <property type="entry name" value="NlpE"/>
    <property type="match status" value="1"/>
</dbReference>